<evidence type="ECO:0000256" key="5">
    <source>
        <dbReference type="ARBA" id="ARBA00022692"/>
    </source>
</evidence>
<evidence type="ECO:0000256" key="4">
    <source>
        <dbReference type="ARBA" id="ARBA00022553"/>
    </source>
</evidence>
<keyword evidence="19" id="KW-1185">Reference proteome</keyword>
<dbReference type="Proteomes" id="UP000612055">
    <property type="component" value="Unassembled WGS sequence"/>
</dbReference>
<evidence type="ECO:0000256" key="2">
    <source>
        <dbReference type="ARBA" id="ARBA00004651"/>
    </source>
</evidence>
<feature type="transmembrane region" description="Helical" evidence="16">
    <location>
        <begin position="70"/>
        <end position="94"/>
    </location>
</feature>
<dbReference type="SUPFAM" id="SSF53474">
    <property type="entry name" value="alpha/beta-Hydrolases"/>
    <property type="match status" value="1"/>
</dbReference>
<feature type="region of interest" description="Disordered" evidence="15">
    <location>
        <begin position="657"/>
        <end position="679"/>
    </location>
</feature>
<evidence type="ECO:0000256" key="7">
    <source>
        <dbReference type="ARBA" id="ARBA00022801"/>
    </source>
</evidence>
<evidence type="ECO:0000256" key="13">
    <source>
        <dbReference type="ARBA" id="ARBA00024531"/>
    </source>
</evidence>
<evidence type="ECO:0000256" key="3">
    <source>
        <dbReference type="ARBA" id="ARBA00022475"/>
    </source>
</evidence>
<evidence type="ECO:0000256" key="11">
    <source>
        <dbReference type="ARBA" id="ARBA00023098"/>
    </source>
</evidence>
<dbReference type="GO" id="GO:0016298">
    <property type="term" value="F:lipase activity"/>
    <property type="evidence" value="ECO:0007669"/>
    <property type="project" value="TreeGrafter"/>
</dbReference>
<evidence type="ECO:0000256" key="15">
    <source>
        <dbReference type="SAM" id="MobiDB-lite"/>
    </source>
</evidence>
<comment type="subcellular location">
    <subcellularLocation>
        <location evidence="2">Cell membrane</location>
        <topology evidence="2">Multi-pass membrane protein</topology>
    </subcellularLocation>
</comment>
<dbReference type="InterPro" id="IPR052214">
    <property type="entry name" value="DAG_Lipase-Related"/>
</dbReference>
<comment type="caution">
    <text evidence="18">The sequence shown here is derived from an EMBL/GenBank/DDBJ whole genome shotgun (WGS) entry which is preliminary data.</text>
</comment>
<keyword evidence="8" id="KW-0106">Calcium</keyword>
<organism evidence="18 19">
    <name type="scientific">Edaphochlamys debaryana</name>
    <dbReference type="NCBI Taxonomy" id="47281"/>
    <lineage>
        <taxon>Eukaryota</taxon>
        <taxon>Viridiplantae</taxon>
        <taxon>Chlorophyta</taxon>
        <taxon>core chlorophytes</taxon>
        <taxon>Chlorophyceae</taxon>
        <taxon>CS clade</taxon>
        <taxon>Chlamydomonadales</taxon>
        <taxon>Chlamydomonadales incertae sedis</taxon>
        <taxon>Edaphochlamys</taxon>
    </lineage>
</organism>
<dbReference type="PANTHER" id="PTHR45792:SF8">
    <property type="entry name" value="DIACYLGLYCEROL LIPASE-ALPHA"/>
    <property type="match status" value="1"/>
</dbReference>
<feature type="compositionally biased region" description="Low complexity" evidence="15">
    <location>
        <begin position="239"/>
        <end position="250"/>
    </location>
</feature>
<dbReference type="GO" id="GO:0005886">
    <property type="term" value="C:plasma membrane"/>
    <property type="evidence" value="ECO:0007669"/>
    <property type="project" value="UniProtKB-SubCell"/>
</dbReference>
<feature type="region of interest" description="Disordered" evidence="15">
    <location>
        <begin position="295"/>
        <end position="339"/>
    </location>
</feature>
<evidence type="ECO:0000256" key="8">
    <source>
        <dbReference type="ARBA" id="ARBA00022837"/>
    </source>
</evidence>
<dbReference type="GO" id="GO:0016042">
    <property type="term" value="P:lipid catabolic process"/>
    <property type="evidence" value="ECO:0007669"/>
    <property type="project" value="UniProtKB-KW"/>
</dbReference>
<dbReference type="InterPro" id="IPR029058">
    <property type="entry name" value="AB_hydrolase_fold"/>
</dbReference>
<keyword evidence="4" id="KW-0597">Phosphoprotein</keyword>
<keyword evidence="12 16" id="KW-0472">Membrane</keyword>
<evidence type="ECO:0000256" key="12">
    <source>
        <dbReference type="ARBA" id="ARBA00023136"/>
    </source>
</evidence>
<dbReference type="Pfam" id="PF01764">
    <property type="entry name" value="Lipase_3"/>
    <property type="match status" value="1"/>
</dbReference>
<feature type="region of interest" description="Disordered" evidence="15">
    <location>
        <begin position="739"/>
        <end position="774"/>
    </location>
</feature>
<dbReference type="GO" id="GO:0046872">
    <property type="term" value="F:metal ion binding"/>
    <property type="evidence" value="ECO:0007669"/>
    <property type="project" value="UniProtKB-KW"/>
</dbReference>
<feature type="compositionally biased region" description="Low complexity" evidence="15">
    <location>
        <begin position="1047"/>
        <end position="1059"/>
    </location>
</feature>
<reference evidence="18" key="1">
    <citation type="journal article" date="2020" name="bioRxiv">
        <title>Comparative genomics of Chlamydomonas.</title>
        <authorList>
            <person name="Craig R.J."/>
            <person name="Hasan A.R."/>
            <person name="Ness R.W."/>
            <person name="Keightley P.D."/>
        </authorList>
    </citation>
    <scope>NUCLEOTIDE SEQUENCE</scope>
    <source>
        <strain evidence="18">CCAP 11/70</strain>
    </source>
</reference>
<evidence type="ECO:0000256" key="14">
    <source>
        <dbReference type="ARBA" id="ARBA00026104"/>
    </source>
</evidence>
<gene>
    <name evidence="18" type="ORF">HYH03_002357</name>
</gene>
<keyword evidence="9" id="KW-0442">Lipid degradation</keyword>
<dbReference type="OrthoDB" id="549874at2759"/>
<feature type="domain" description="Fungal lipase-type" evidence="17">
    <location>
        <begin position="1381"/>
        <end position="1451"/>
    </location>
</feature>
<evidence type="ECO:0000313" key="19">
    <source>
        <dbReference type="Proteomes" id="UP000612055"/>
    </source>
</evidence>
<feature type="compositionally biased region" description="Low complexity" evidence="15">
    <location>
        <begin position="1227"/>
        <end position="1241"/>
    </location>
</feature>
<feature type="compositionally biased region" description="Acidic residues" evidence="15">
    <location>
        <begin position="493"/>
        <end position="502"/>
    </location>
</feature>
<dbReference type="EMBL" id="JAEHOE010000005">
    <property type="protein sequence ID" value="KAG2500080.1"/>
    <property type="molecule type" value="Genomic_DNA"/>
</dbReference>
<evidence type="ECO:0000256" key="16">
    <source>
        <dbReference type="SAM" id="Phobius"/>
    </source>
</evidence>
<keyword evidence="3" id="KW-1003">Cell membrane</keyword>
<dbReference type="EC" id="3.1.1.116" evidence="14"/>
<dbReference type="PANTHER" id="PTHR45792">
    <property type="entry name" value="DIACYLGLYCEROL LIPASE HOMOLOG-RELATED"/>
    <property type="match status" value="1"/>
</dbReference>
<feature type="region of interest" description="Disordered" evidence="15">
    <location>
        <begin position="486"/>
        <end position="527"/>
    </location>
</feature>
<evidence type="ECO:0000259" key="17">
    <source>
        <dbReference type="Pfam" id="PF01764"/>
    </source>
</evidence>
<feature type="region of interest" description="Disordered" evidence="15">
    <location>
        <begin position="411"/>
        <end position="434"/>
    </location>
</feature>
<feature type="region of interest" description="Disordered" evidence="15">
    <location>
        <begin position="1225"/>
        <end position="1250"/>
    </location>
</feature>
<feature type="transmembrane region" description="Helical" evidence="16">
    <location>
        <begin position="35"/>
        <end position="58"/>
    </location>
</feature>
<keyword evidence="6" id="KW-0479">Metal-binding</keyword>
<comment type="cofactor">
    <cofactor evidence="1">
        <name>Ca(2+)</name>
        <dbReference type="ChEBI" id="CHEBI:29108"/>
    </cofactor>
</comment>
<feature type="region of interest" description="Disordered" evidence="15">
    <location>
        <begin position="216"/>
        <end position="257"/>
    </location>
</feature>
<keyword evidence="5 16" id="KW-0812">Transmembrane</keyword>
<accession>A0A836C4Q0</accession>
<feature type="region of interest" description="Disordered" evidence="15">
    <location>
        <begin position="1030"/>
        <end position="1067"/>
    </location>
</feature>
<evidence type="ECO:0000256" key="6">
    <source>
        <dbReference type="ARBA" id="ARBA00022723"/>
    </source>
</evidence>
<sequence length="1647" mass="169515">MLMRRITFENSLLSLQILAGRPLETKARRGVPWLLGLHVVASAVEVLVAAYGSLLLAFHVELCSHWGSRPLAVALVWTSWGLIAFNALLTAVLYNPWHGLDLVEAWESGFMALFRLVRQQSLLTRDAAQENRDSALKRIAEFWASLFQHVDLTLSDIATAMLLVNVAQDLRRKKVLREAMVAAAQAAGQPISRQTTGEALGDEAAPELAQPPNVAAQEVATGPAQAPLPPLRVAPLGGSTAAAKSATHSAKPGDLGRAPLPPAVTILHRPLHLTPVGMENHIDELAKELAGTLVEPGEASEEPQAAGENGARKHKPPPPVPSLSGVLRRQGSEAAGRAMETPFGANLLARSSLQRVRFADEHAAMQPAGSRVSETAAPSQSPVLDAALPQAPVHQAAAMSPPAISQADSEAAAEAAIDSCGSEQSSPSAPGVSVGAGADGSGGVGSVKRAAAAIEAALAAGVTRSGSWSTAEAAALTAAGVPAVGPAAAATGDDSDGEDDDPFSTFLPMPPASTSPPGVTTEGFESPVGELRAKGQAPELTRAVRVVARAGGPFEKAEVLQSSVEEVATVASGSEEGAQGVRESPGLIRTAGASSLGDRVGSGASEHGTMEPAAPCPFLAFQKPRTPLSPHPPRPFALAQASCVSFADDVLSPLQPTGSGESLFASDATPDLGNTPTAAADLGHAAAPTHTDNPLYDVGRPRLPPAVTILHRPLHLTPVGMEDHIEELAKELPAEVLAEEETAPAPADAEGAEPEAPDGAAPGSETAARTASLNSKVARDVAATELRQRIADAALAAAFATAERATVDRSTLEEARVYCRYAAAMYANFDARTDSEYAMWQVRYAARMAVGWMSAEDAMRAAIRECLERLTPYVIHINTENGAEGYLPYAVCLDEGTRSVVISIRGTASLEDVMTDVLLAPYDVRDLLPPGLLPAKTSGGGGGAAEDEEEEPVLVHGGIWGAAEAVLVDLKRLGLLELLFPAPPGGAAASSSPAATPAASADSYAAAVPGKQTASDATGAAAAAQACVSTGGGASVSPERQVPPRPSGSGPLPGTGDRPPSLHRSRRSRWKTLGAEMPTLRSAERLVNSGGLLGSTPSRIVGDAGAKGWRALRSNMSRLVPASQPADSSVKAAGGWSLLLSQMSRLRAAAGGSFQTASASGAGGSVTDRTGSWAGLMTRLQSPNAKGAEAQNGGSSGEGGAGSTHSGGWSALLSQLSRQQTIREEVAGNGDSSGSGNDESGAGSGRSGGWRALRSQLPRLAPSEASAGSRTGSGGWRALLTQLPQLVATQLTEAGSRLLGAGAGDNEGGGRALVKNRSYMGIRRAKGINISAADTGAEDAKAEGGGARSGVKRLMITLPLPLPTRDGPAGASGGSGARPWRVVVTGHSLGGGAAALLAMRLRAALPHVEVKAIVFAPPGALASPELAAAMEPFCVSVVGGTDLVPRMSPQTMERYRDEMMTALARCSCSKAEVLLGSLIKTSRARRDARLLLPYDEIPPEAAETLWRYHQATQEVERLPDLHAPGKILYLQPSAVPAFQPAMPPTPGRADSGDLGLGSPTTARRLAKQTSSILRRVPFFYGAGAGGGAASSPKAAEPAIRYRPVWVSAKELNAEGILASARMIQDHFLPESCLPAFEQLLKPEPPTA</sequence>
<keyword evidence="10 16" id="KW-1133">Transmembrane helix</keyword>
<name>A0A836C4Q0_9CHLO</name>
<evidence type="ECO:0000256" key="10">
    <source>
        <dbReference type="ARBA" id="ARBA00022989"/>
    </source>
</evidence>
<evidence type="ECO:0000313" key="18">
    <source>
        <dbReference type="EMBL" id="KAG2500080.1"/>
    </source>
</evidence>
<protein>
    <recommendedName>
        <fullName evidence="14">sn-1-specific diacylglycerol lipase</fullName>
        <ecNumber evidence="14">3.1.1.116</ecNumber>
    </recommendedName>
</protein>
<keyword evidence="7" id="KW-0378">Hydrolase</keyword>
<evidence type="ECO:0000256" key="9">
    <source>
        <dbReference type="ARBA" id="ARBA00022963"/>
    </source>
</evidence>
<feature type="compositionally biased region" description="Low complexity" evidence="15">
    <location>
        <begin position="425"/>
        <end position="434"/>
    </location>
</feature>
<proteinExistence type="predicted"/>
<keyword evidence="11" id="KW-0443">Lipid metabolism</keyword>
<dbReference type="InterPro" id="IPR002921">
    <property type="entry name" value="Fungal_lipase-type"/>
</dbReference>
<dbReference type="Gene3D" id="3.40.50.1820">
    <property type="entry name" value="alpha/beta hydrolase"/>
    <property type="match status" value="2"/>
</dbReference>
<feature type="region of interest" description="Disordered" evidence="15">
    <location>
        <begin position="1185"/>
        <end position="1209"/>
    </location>
</feature>
<comment type="catalytic activity">
    <reaction evidence="13">
        <text>a 1,2-diacyl-sn-glycerol + H2O = a 2-acylglycerol + a fatty acid + H(+)</text>
        <dbReference type="Rhea" id="RHEA:33275"/>
        <dbReference type="ChEBI" id="CHEBI:15377"/>
        <dbReference type="ChEBI" id="CHEBI:15378"/>
        <dbReference type="ChEBI" id="CHEBI:17389"/>
        <dbReference type="ChEBI" id="CHEBI:17815"/>
        <dbReference type="ChEBI" id="CHEBI:28868"/>
        <dbReference type="EC" id="3.1.1.116"/>
    </reaction>
    <physiologicalReaction direction="left-to-right" evidence="13">
        <dbReference type="Rhea" id="RHEA:33276"/>
    </physiologicalReaction>
</comment>
<evidence type="ECO:0000256" key="1">
    <source>
        <dbReference type="ARBA" id="ARBA00001913"/>
    </source>
</evidence>